<accession>A0A6M3XQP8</accession>
<proteinExistence type="predicted"/>
<organism evidence="1">
    <name type="scientific">viral metagenome</name>
    <dbReference type="NCBI Taxonomy" id="1070528"/>
    <lineage>
        <taxon>unclassified sequences</taxon>
        <taxon>metagenomes</taxon>
        <taxon>organismal metagenomes</taxon>
    </lineage>
</organism>
<dbReference type="EMBL" id="MT144842">
    <property type="protein sequence ID" value="QJI00301.1"/>
    <property type="molecule type" value="Genomic_DNA"/>
</dbReference>
<sequence length="158" mass="16199">MAKTITIQKTGVLGNLQYRIVDIDITSYTSLGEALTAGDMGLNGIYMLNPLTTENGYIWWYDYAATKMKVFNPTKAAAAHAHTALTVKGSLTAADKTAFVSIVEGDGTAQTGICVAHAGGGLDEAIISDSQGAIAAGAGAQAAAATDCGTCRAFVLGY</sequence>
<protein>
    <submittedName>
        <fullName evidence="1">Uncharacterized protein</fullName>
    </submittedName>
</protein>
<reference evidence="1" key="1">
    <citation type="submission" date="2020-03" db="EMBL/GenBank/DDBJ databases">
        <title>The deep terrestrial virosphere.</title>
        <authorList>
            <person name="Holmfeldt K."/>
            <person name="Nilsson E."/>
            <person name="Simone D."/>
            <person name="Lopez-Fernandez M."/>
            <person name="Wu X."/>
            <person name="de Brujin I."/>
            <person name="Lundin D."/>
            <person name="Andersson A."/>
            <person name="Bertilsson S."/>
            <person name="Dopson M."/>
        </authorList>
    </citation>
    <scope>NUCLEOTIDE SEQUENCE</scope>
    <source>
        <strain evidence="1">TM448B01915</strain>
    </source>
</reference>
<dbReference type="AlphaFoldDB" id="A0A6M3XQP8"/>
<name>A0A6M3XQP8_9ZZZZ</name>
<evidence type="ECO:0000313" key="1">
    <source>
        <dbReference type="EMBL" id="QJI00301.1"/>
    </source>
</evidence>
<gene>
    <name evidence="1" type="ORF">TM448B01915_0006</name>
</gene>